<dbReference type="OrthoDB" id="21095at2759"/>
<protein>
    <recommendedName>
        <fullName evidence="6">Tower domain-containing protein</fullName>
    </recommendedName>
</protein>
<name>A0A0K9Q2G8_ZOSMR</name>
<keyword evidence="4" id="KW-0233">DNA recombination</keyword>
<dbReference type="InterPro" id="IPR002093">
    <property type="entry name" value="BRCA2_repeat"/>
</dbReference>
<keyword evidence="2" id="KW-0227">DNA damage</keyword>
<evidence type="ECO:0000313" key="7">
    <source>
        <dbReference type="EMBL" id="KMZ75501.1"/>
    </source>
</evidence>
<dbReference type="EMBL" id="LFYR01000167">
    <property type="protein sequence ID" value="KMZ75501.1"/>
    <property type="molecule type" value="Genomic_DNA"/>
</dbReference>
<dbReference type="InterPro" id="IPR012340">
    <property type="entry name" value="NA-bd_OB-fold"/>
</dbReference>
<gene>
    <name evidence="7" type="ORF">ZOSMA_114G00990</name>
</gene>
<reference evidence="8" key="1">
    <citation type="journal article" date="2016" name="Nature">
        <title>The genome of the seagrass Zostera marina reveals angiosperm adaptation to the sea.</title>
        <authorList>
            <person name="Olsen J.L."/>
            <person name="Rouze P."/>
            <person name="Verhelst B."/>
            <person name="Lin Y.-C."/>
            <person name="Bayer T."/>
            <person name="Collen J."/>
            <person name="Dattolo E."/>
            <person name="De Paoli E."/>
            <person name="Dittami S."/>
            <person name="Maumus F."/>
            <person name="Michel G."/>
            <person name="Kersting A."/>
            <person name="Lauritano C."/>
            <person name="Lohaus R."/>
            <person name="Toepel M."/>
            <person name="Tonon T."/>
            <person name="Vanneste K."/>
            <person name="Amirebrahimi M."/>
            <person name="Brakel J."/>
            <person name="Bostroem C."/>
            <person name="Chovatia M."/>
            <person name="Grimwood J."/>
            <person name="Jenkins J.W."/>
            <person name="Jueterbock A."/>
            <person name="Mraz A."/>
            <person name="Stam W.T."/>
            <person name="Tice H."/>
            <person name="Bornberg-Bauer E."/>
            <person name="Green P.J."/>
            <person name="Pearson G.A."/>
            <person name="Procaccini G."/>
            <person name="Duarte C.M."/>
            <person name="Schmutz J."/>
            <person name="Reusch T.B.H."/>
            <person name="Van de Peer Y."/>
        </authorList>
    </citation>
    <scope>NUCLEOTIDE SEQUENCE [LARGE SCALE GENOMIC DNA]</scope>
    <source>
        <strain evidence="8">cv. Finnish</strain>
    </source>
</reference>
<accession>A0A0K9Q2G8</accession>
<proteinExistence type="predicted"/>
<dbReference type="Pfam" id="PF09103">
    <property type="entry name" value="BRCA-2_OB1"/>
    <property type="match status" value="1"/>
</dbReference>
<evidence type="ECO:0000259" key="6">
    <source>
        <dbReference type="SMART" id="SM01341"/>
    </source>
</evidence>
<dbReference type="InterPro" id="IPR036315">
    <property type="entry name" value="BRCA2_hlx_sf"/>
</dbReference>
<evidence type="ECO:0000313" key="8">
    <source>
        <dbReference type="Proteomes" id="UP000036987"/>
    </source>
</evidence>
<evidence type="ECO:0000256" key="2">
    <source>
        <dbReference type="ARBA" id="ARBA00022763"/>
    </source>
</evidence>
<sequence>MPSSLSHVPTWKIVSVSADSETGGGYFSWVPVNFDSISQEQKKIIDSTNTEEHLDDGILTGSGSYVSDSEGKSSIKNANAYLEGERSVVNDVPKLCTGMGNPLLWQEHSIKESESIQEINLDLPMFRNGSGRALAASTSSIRKAQGILEDSGDLNKCTTRLGKGVFRGSFISKETSIIGEEGCSNNDQMGVSIVRKAGEGCSEVDCARSLEMNEGFEDYARIRETVIGSAGACQISTSSVSLRHNSIHRAVAILEEQSPGKGVDSVVKHQTEFNTPFGIRQSSPQKNVLDFGVEDVTNRGLIFDGGTNGRFPMFQTGSGKTVKIKPSSLKKAASMLEDDSTNLAINEGLAFPCDSASVVGVSMFQTGSGKSITVKPSSIKKAASILEEGIISRGDIAYCDYSLKKQPMENLQNAPHHDIDVSGYSSSIKFQTGSGKSLLISHDALRRARNLLGESELLDNNPNTDCSSVFLPNEKSTSLSSHTEVDTSLVTLNKNICTDTGLQNAKSISQPPCKRKKSFPSYFSGDFQGTVSNQQEINGSLTEKILKTSSNFSAPNSSNKNHYDSGKVLGNTTISLQKSSNIQLDGASNIYENSSNENCFSGEKKRIGRKHFPTPFKMPRLTSWFTTPLKNITSLHCNDSFKSSFSKDSNQKTRISFRYPFQSKKKTLKEFFGRPPYNNNPHLSKEVMQMTADKAAKYEFSRTCNLNKTGVESFQHIFLQLGASSAHITKEWVTNHYKWIVWKLACLERGYPSQANGKYLTFNNVLEELRYRYEREVNYGHRSAIKRILDGDASPAFMVILCISAISCCRAPKKENDCHETTSSFDCNENLKRSDRPPSNTKVELTDGWYSLNAVLDAGLSNHVQSGKLFIGQKLRIWGASLHGWVGPVSPFEASEAVSLQLNLNGTYRAHWADRLGFCKTAGPPLSFNCVKGGGGPVPKTLFGISRIYPILYSERFEHGSSVVRSEIMERKMLQLYNQRRDNIVEDIMCDQKNVPANCNDSEEGAKIFKILQSSAEPEVLMADMSSEQLASFCAYQTRQQEIRQSDLKKKIEKAIEDAGLVSRDVTPFIRVKVTGLNCIENSKVNQPKEGLITIWKPTEKQKLELVEGKIYSVSGLVPMNTTSDFIYLKARGSTTEWKHIPSNEMFEAFFNPRKSVRLLHFGEVPLTSEFDIAVVVLYVGEAYVSGSQKKQWIFVTDASFSDPGSELERPFTGLLAISFCTPLNDPPAFTNQSFSGSIICLFNLVKRPHDQFNNLWVAEATENSSYVFYHSLSTSSHLKEAGHAVQEWAKISSTIIRKLKERIILIIEGCGS</sequence>
<keyword evidence="1" id="KW-0677">Repeat</keyword>
<dbReference type="Proteomes" id="UP000036987">
    <property type="component" value="Unassembled WGS sequence"/>
</dbReference>
<dbReference type="PANTHER" id="PTHR11289">
    <property type="entry name" value="BREAST CANCER TYPE 2 SUSCEPTIBILITY PROTEIN BRCA2"/>
    <property type="match status" value="1"/>
</dbReference>
<evidence type="ECO:0000256" key="5">
    <source>
        <dbReference type="ARBA" id="ARBA00023204"/>
    </source>
</evidence>
<comment type="caution">
    <text evidence="7">The sequence shown here is derived from an EMBL/GenBank/DDBJ whole genome shotgun (WGS) entry which is preliminary data.</text>
</comment>
<dbReference type="SUPFAM" id="SSF81872">
    <property type="entry name" value="BRCA2 helical domain"/>
    <property type="match status" value="1"/>
</dbReference>
<evidence type="ECO:0000256" key="3">
    <source>
        <dbReference type="ARBA" id="ARBA00023125"/>
    </source>
</evidence>
<dbReference type="PANTHER" id="PTHR11289:SF0">
    <property type="entry name" value="BREAST CANCER TYPE 2 SUSCEPTIBILITY PROTEIN"/>
    <property type="match status" value="1"/>
</dbReference>
<dbReference type="STRING" id="29655.A0A0K9Q2G8"/>
<evidence type="ECO:0000256" key="1">
    <source>
        <dbReference type="ARBA" id="ARBA00022737"/>
    </source>
</evidence>
<dbReference type="SUPFAM" id="SSF50249">
    <property type="entry name" value="Nucleic acid-binding proteins"/>
    <property type="match status" value="3"/>
</dbReference>
<dbReference type="InterPro" id="IPR015187">
    <property type="entry name" value="BRCA2_OB_1"/>
</dbReference>
<dbReference type="InterPro" id="IPR015525">
    <property type="entry name" value="BRCA2"/>
</dbReference>
<dbReference type="InterPro" id="IPR015205">
    <property type="entry name" value="Tower_dom"/>
</dbReference>
<dbReference type="GO" id="GO:0003697">
    <property type="term" value="F:single-stranded DNA binding"/>
    <property type="evidence" value="ECO:0000318"/>
    <property type="project" value="GO_Central"/>
</dbReference>
<dbReference type="Gene3D" id="2.40.50.140">
    <property type="entry name" value="Nucleic acid-binding proteins"/>
    <property type="match status" value="4"/>
</dbReference>
<evidence type="ECO:0000256" key="4">
    <source>
        <dbReference type="ARBA" id="ARBA00023172"/>
    </source>
</evidence>
<keyword evidence="3" id="KW-0238">DNA-binding</keyword>
<dbReference type="SUPFAM" id="SSF81878">
    <property type="entry name" value="BRCA2 tower domain"/>
    <property type="match status" value="1"/>
</dbReference>
<keyword evidence="8" id="KW-1185">Reference proteome</keyword>
<keyword evidence="5" id="KW-0234">DNA repair</keyword>
<feature type="domain" description="Tower" evidence="6">
    <location>
        <begin position="954"/>
        <end position="994"/>
    </location>
</feature>
<dbReference type="CDD" id="cd04493">
    <property type="entry name" value="BRCA2DBD_OB1"/>
    <property type="match status" value="1"/>
</dbReference>
<dbReference type="SMART" id="SM01341">
    <property type="entry name" value="Tower"/>
    <property type="match status" value="1"/>
</dbReference>
<dbReference type="GO" id="GO:0006355">
    <property type="term" value="P:regulation of DNA-templated transcription"/>
    <property type="evidence" value="ECO:0000318"/>
    <property type="project" value="GO_Central"/>
</dbReference>
<dbReference type="InterPro" id="IPR015252">
    <property type="entry name" value="BRCA2_hlx"/>
</dbReference>
<dbReference type="Pfam" id="PF00634">
    <property type="entry name" value="BRCA2"/>
    <property type="match status" value="2"/>
</dbReference>
<dbReference type="GO" id="GO:0000724">
    <property type="term" value="P:double-strand break repair via homologous recombination"/>
    <property type="evidence" value="ECO:0000318"/>
    <property type="project" value="GO_Central"/>
</dbReference>
<organism evidence="7 8">
    <name type="scientific">Zostera marina</name>
    <name type="common">Eelgrass</name>
    <dbReference type="NCBI Taxonomy" id="29655"/>
    <lineage>
        <taxon>Eukaryota</taxon>
        <taxon>Viridiplantae</taxon>
        <taxon>Streptophyta</taxon>
        <taxon>Embryophyta</taxon>
        <taxon>Tracheophyta</taxon>
        <taxon>Spermatophyta</taxon>
        <taxon>Magnoliopsida</taxon>
        <taxon>Liliopsida</taxon>
        <taxon>Zosteraceae</taxon>
        <taxon>Zostera</taxon>
    </lineage>
</organism>
<dbReference type="GO" id="GO:0005634">
    <property type="term" value="C:nucleus"/>
    <property type="evidence" value="ECO:0000318"/>
    <property type="project" value="GO_Central"/>
</dbReference>
<dbReference type="Pfam" id="PF09169">
    <property type="entry name" value="BRCA-2_helical"/>
    <property type="match status" value="1"/>
</dbReference>
<dbReference type="PROSITE" id="PS50138">
    <property type="entry name" value="BRCA2_REPEAT"/>
    <property type="match status" value="2"/>
</dbReference>
<dbReference type="FunFam" id="2.40.50.140:FF:000262">
    <property type="entry name" value="Protein BREAST CANCER SUSCEPTIBILITY 2 homolog B"/>
    <property type="match status" value="1"/>
</dbReference>
<dbReference type="OMA" id="KENDCHE"/>